<gene>
    <name evidence="3" type="ORF">CK203_055507</name>
    <name evidence="2" type="ORF">CK203_106071</name>
</gene>
<evidence type="ECO:0000259" key="1">
    <source>
        <dbReference type="Pfam" id="PF17919"/>
    </source>
</evidence>
<evidence type="ECO:0000313" key="2">
    <source>
        <dbReference type="EMBL" id="RVW31359.1"/>
    </source>
</evidence>
<dbReference type="EMBL" id="QGNW01000849">
    <property type="protein sequence ID" value="RVW60627.1"/>
    <property type="molecule type" value="Genomic_DNA"/>
</dbReference>
<proteinExistence type="predicted"/>
<protein>
    <recommendedName>
        <fullName evidence="1">Reverse transcriptase/retrotransposon-derived protein RNase H-like domain-containing protein</fullName>
    </recommendedName>
</protein>
<dbReference type="InterPro" id="IPR041577">
    <property type="entry name" value="RT_RNaseH_2"/>
</dbReference>
<evidence type="ECO:0000313" key="4">
    <source>
        <dbReference type="Proteomes" id="UP000288805"/>
    </source>
</evidence>
<dbReference type="Proteomes" id="UP000288805">
    <property type="component" value="Unassembled WGS sequence"/>
</dbReference>
<dbReference type="InterPro" id="IPR043502">
    <property type="entry name" value="DNA/RNA_pol_sf"/>
</dbReference>
<dbReference type="Pfam" id="PF17919">
    <property type="entry name" value="RT_RNaseH_2"/>
    <property type="match status" value="1"/>
</dbReference>
<reference evidence="2 4" key="1">
    <citation type="journal article" date="2018" name="PLoS Genet.">
        <title>Population sequencing reveals clonal diversity and ancestral inbreeding in the grapevine cultivar Chardonnay.</title>
        <authorList>
            <person name="Roach M.J."/>
            <person name="Johnson D.L."/>
            <person name="Bohlmann J."/>
            <person name="van Vuuren H.J."/>
            <person name="Jones S.J."/>
            <person name="Pretorius I.S."/>
            <person name="Schmidt S.A."/>
            <person name="Borneman A.R."/>
        </authorList>
    </citation>
    <scope>NUCLEOTIDE SEQUENCE [LARGE SCALE GENOMIC DNA]</scope>
    <source>
        <strain evidence="4">cv. Chardonnay</strain>
        <strain evidence="2">I10V1</strain>
        <tissue evidence="2">Leaf</tissue>
    </source>
</reference>
<dbReference type="EMBL" id="QGNW01001759">
    <property type="protein sequence ID" value="RVW31359.1"/>
    <property type="molecule type" value="Genomic_DNA"/>
</dbReference>
<feature type="domain" description="Reverse transcriptase/retrotransposon-derived protein RNase H-like" evidence="1">
    <location>
        <begin position="5"/>
        <end position="62"/>
    </location>
</feature>
<dbReference type="SUPFAM" id="SSF56672">
    <property type="entry name" value="DNA/RNA polymerases"/>
    <property type="match status" value="1"/>
</dbReference>
<dbReference type="PANTHER" id="PTHR35046:SF9">
    <property type="entry name" value="RNA-DIRECTED DNA POLYMERASE"/>
    <property type="match status" value="1"/>
</dbReference>
<comment type="caution">
    <text evidence="2">The sequence shown here is derived from an EMBL/GenBank/DDBJ whole genome shotgun (WGS) entry which is preliminary data.</text>
</comment>
<organism evidence="2 4">
    <name type="scientific">Vitis vinifera</name>
    <name type="common">Grape</name>
    <dbReference type="NCBI Taxonomy" id="29760"/>
    <lineage>
        <taxon>Eukaryota</taxon>
        <taxon>Viridiplantae</taxon>
        <taxon>Streptophyta</taxon>
        <taxon>Embryophyta</taxon>
        <taxon>Tracheophyta</taxon>
        <taxon>Spermatophyta</taxon>
        <taxon>Magnoliopsida</taxon>
        <taxon>eudicotyledons</taxon>
        <taxon>Gunneridae</taxon>
        <taxon>Pentapetalae</taxon>
        <taxon>rosids</taxon>
        <taxon>Vitales</taxon>
        <taxon>Vitaceae</taxon>
        <taxon>Viteae</taxon>
        <taxon>Vitis</taxon>
    </lineage>
</organism>
<name>A0A438D7D2_VITVI</name>
<dbReference type="AlphaFoldDB" id="A0A438D7D2"/>
<evidence type="ECO:0000313" key="3">
    <source>
        <dbReference type="EMBL" id="RVW60627.1"/>
    </source>
</evidence>
<dbReference type="PANTHER" id="PTHR35046">
    <property type="entry name" value="ZINC KNUCKLE (CCHC-TYPE) FAMILY PROTEIN"/>
    <property type="match status" value="1"/>
</dbReference>
<accession>A0A438D7D2</accession>
<sequence>MQNVKAHVFSHLKFSKVFEVACDASGVGIVDVLSQEGHPVTYFNERLNVAKQRYCTNDKVFYTDVFLPRVGDGAARYLKEDSGSRRLEVFCLGCRKLHGHVMAHQLHGTRYQSKLLVHETKQEYSDGLSQRHQPTMARDESLPRLSGNQVRGQILAKEPIPSLWEVYAYVMREESRWNVGKKNDERDKLCVIAVTNNAIQRHAGCCMESLKELSPGRRIDDVKNVDSLYILEKEPKAMGRISWVH</sequence>